<dbReference type="CDD" id="cd00712">
    <property type="entry name" value="AsnB"/>
    <property type="match status" value="1"/>
</dbReference>
<keyword evidence="5 9" id="KW-0067">ATP-binding</keyword>
<dbReference type="SUPFAM" id="SSF52402">
    <property type="entry name" value="Adenine nucleotide alpha hydrolases-like"/>
    <property type="match status" value="1"/>
</dbReference>
<evidence type="ECO:0000256" key="9">
    <source>
        <dbReference type="PIRSR" id="PIRSR001589-2"/>
    </source>
</evidence>
<dbReference type="InterPro" id="IPR029055">
    <property type="entry name" value="Ntn_hydrolases_N"/>
</dbReference>
<sequence>MSAIAGLFYRNQQAVSPSDLAQMTQALAHRGPDGIQQWHHGSIGLGHCMLHTTPESKHEVLPLVSPGEDYVITADARIDNRKALMQALNIDPCSSFEISDSQLILKAYQRWGEQCLDYLIGDFAFAIWDKQQQHLFCARDHFGVKPFYYYLNDQSFIFGSEVKALLSQTNVPRQINEVRIGDYLLSLFEDTAITFYEDIWRLPPAHRLLIRAESVTLEPYWSLDAIQTLHLETDQAYADQFREIFIEAVSCRLRSAVPVGSMLSGGLDSSAITCTARHIQSESHQPPLPTFSAIFDTVKECDERFYINAVLDQGGFTPHYLHGDQRSPLTDIDQILWHQDEPLFSFNLFLNWGIYDIAHHKGVRVILDGFDGDSTISHGIGFFRELAIAGRWGDLIRELQGFCRNSNEPLFKWLWPFLWNFGFRKSRLIRGGQRIWRTITKKQAWTSKRTPPAAYPDTINPDLIKRLSLEQRLNAQKQAEIAALQSERAEHYRSLVRGVMPYTLEVLDKSAAAFGIEPRFPFWDKRLVEFCLSLPPEQKVRDGWTRMIMRRGLDGILPREVQWRGGKSNLGPNFRYIFHKFEQKRIQALLDDPPESMVHFFDFFALNQAYESFFGSDSKLGDDELWKALNLSLWLNKSVENKTSDRKTISMS</sequence>
<evidence type="ECO:0000256" key="1">
    <source>
        <dbReference type="ARBA" id="ARBA00005187"/>
    </source>
</evidence>
<dbReference type="Gene3D" id="3.40.50.620">
    <property type="entry name" value="HUPs"/>
    <property type="match status" value="1"/>
</dbReference>
<name>A0A8K2A1K4_9CYAN</name>
<evidence type="ECO:0000259" key="10">
    <source>
        <dbReference type="PROSITE" id="PS51278"/>
    </source>
</evidence>
<evidence type="ECO:0000256" key="6">
    <source>
        <dbReference type="ARBA" id="ARBA00022888"/>
    </source>
</evidence>
<accession>A0A8K2A1K4</accession>
<dbReference type="PANTHER" id="PTHR43284:SF1">
    <property type="entry name" value="ASPARAGINE SYNTHETASE"/>
    <property type="match status" value="1"/>
</dbReference>
<evidence type="ECO:0000256" key="2">
    <source>
        <dbReference type="ARBA" id="ARBA00005752"/>
    </source>
</evidence>
<comment type="pathway">
    <text evidence="1">Amino-acid biosynthesis; L-asparagine biosynthesis; L-asparagine from L-aspartate (L-Gln route): step 1/1.</text>
</comment>
<protein>
    <recommendedName>
        <fullName evidence="3">asparagine synthase (glutamine-hydrolyzing)</fullName>
        <ecNumber evidence="3">6.3.5.4</ecNumber>
    </recommendedName>
</protein>
<keyword evidence="6" id="KW-0061">Asparagine biosynthesis</keyword>
<comment type="catalytic activity">
    <reaction evidence="8">
        <text>L-aspartate + L-glutamine + ATP + H2O = L-asparagine + L-glutamate + AMP + diphosphate + H(+)</text>
        <dbReference type="Rhea" id="RHEA:12228"/>
        <dbReference type="ChEBI" id="CHEBI:15377"/>
        <dbReference type="ChEBI" id="CHEBI:15378"/>
        <dbReference type="ChEBI" id="CHEBI:29985"/>
        <dbReference type="ChEBI" id="CHEBI:29991"/>
        <dbReference type="ChEBI" id="CHEBI:30616"/>
        <dbReference type="ChEBI" id="CHEBI:33019"/>
        <dbReference type="ChEBI" id="CHEBI:58048"/>
        <dbReference type="ChEBI" id="CHEBI:58359"/>
        <dbReference type="ChEBI" id="CHEBI:456215"/>
        <dbReference type="EC" id="6.3.5.4"/>
    </reaction>
</comment>
<dbReference type="Gene3D" id="3.60.20.10">
    <property type="entry name" value="Glutamine Phosphoribosylpyrophosphate, subunit 1, domain 1"/>
    <property type="match status" value="1"/>
</dbReference>
<dbReference type="NCBIfam" id="NF033535">
    <property type="entry name" value="lass_lactam_cya"/>
    <property type="match status" value="1"/>
</dbReference>
<dbReference type="CDD" id="cd01991">
    <property type="entry name" value="Asn_synthase_B_C"/>
    <property type="match status" value="1"/>
</dbReference>
<feature type="domain" description="Glutamine amidotransferase type-2" evidence="10">
    <location>
        <begin position="2"/>
        <end position="213"/>
    </location>
</feature>
<evidence type="ECO:0000313" key="12">
    <source>
        <dbReference type="Proteomes" id="UP000607397"/>
    </source>
</evidence>
<dbReference type="InterPro" id="IPR033738">
    <property type="entry name" value="AsnB_N"/>
</dbReference>
<dbReference type="GO" id="GO:0006529">
    <property type="term" value="P:asparagine biosynthetic process"/>
    <property type="evidence" value="ECO:0007669"/>
    <property type="project" value="UniProtKB-KW"/>
</dbReference>
<dbReference type="RefSeq" id="WP_161826620.1">
    <property type="nucleotide sequence ID" value="NZ_WVIC01000042.1"/>
</dbReference>
<dbReference type="PANTHER" id="PTHR43284">
    <property type="entry name" value="ASPARAGINE SYNTHETASE (GLUTAMINE-HYDROLYZING)"/>
    <property type="match status" value="1"/>
</dbReference>
<dbReference type="InterPro" id="IPR017932">
    <property type="entry name" value="GATase_2_dom"/>
</dbReference>
<dbReference type="AlphaFoldDB" id="A0A8K2A1K4"/>
<dbReference type="PIRSF" id="PIRSF001589">
    <property type="entry name" value="Asn_synthetase_glu-h"/>
    <property type="match status" value="1"/>
</dbReference>
<gene>
    <name evidence="11" type="ORF">GS597_16840</name>
</gene>
<reference evidence="11" key="1">
    <citation type="submission" date="2019-12" db="EMBL/GenBank/DDBJ databases">
        <title>High-Quality draft genome sequences of three cyanobacteria isolated from the limestone walls of the Old Cathedral of Coimbra.</title>
        <authorList>
            <person name="Tiago I."/>
            <person name="Soares F."/>
            <person name="Portugal A."/>
        </authorList>
    </citation>
    <scope>NUCLEOTIDE SEQUENCE [LARGE SCALE GENOMIC DNA]</scope>
    <source>
        <strain evidence="11">C</strain>
    </source>
</reference>
<dbReference type="InterPro" id="IPR001962">
    <property type="entry name" value="Asn_synthase"/>
</dbReference>
<evidence type="ECO:0000256" key="7">
    <source>
        <dbReference type="ARBA" id="ARBA00022962"/>
    </source>
</evidence>
<dbReference type="GO" id="GO:0005524">
    <property type="term" value="F:ATP binding"/>
    <property type="evidence" value="ECO:0007669"/>
    <property type="project" value="UniProtKB-KW"/>
</dbReference>
<keyword evidence="12" id="KW-1185">Reference proteome</keyword>
<dbReference type="GO" id="GO:0004066">
    <property type="term" value="F:asparagine synthase (glutamine-hydrolyzing) activity"/>
    <property type="evidence" value="ECO:0007669"/>
    <property type="project" value="UniProtKB-EC"/>
</dbReference>
<dbReference type="Pfam" id="PF13537">
    <property type="entry name" value="GATase_7"/>
    <property type="match status" value="1"/>
</dbReference>
<dbReference type="InterPro" id="IPR006426">
    <property type="entry name" value="Asn_synth_AEB"/>
</dbReference>
<comment type="similarity">
    <text evidence="2">Belongs to the asparagine synthetase family.</text>
</comment>
<evidence type="ECO:0000256" key="3">
    <source>
        <dbReference type="ARBA" id="ARBA00012737"/>
    </source>
</evidence>
<keyword evidence="4 9" id="KW-0547">Nucleotide-binding</keyword>
<dbReference type="Pfam" id="PF00733">
    <property type="entry name" value="Asn_synthase"/>
    <property type="match status" value="1"/>
</dbReference>
<dbReference type="SUPFAM" id="SSF56235">
    <property type="entry name" value="N-terminal nucleophile aminohydrolases (Ntn hydrolases)"/>
    <property type="match status" value="1"/>
</dbReference>
<dbReference type="EC" id="6.3.5.4" evidence="3"/>
<dbReference type="Proteomes" id="UP000607397">
    <property type="component" value="Unassembled WGS sequence"/>
</dbReference>
<evidence type="ECO:0000256" key="8">
    <source>
        <dbReference type="ARBA" id="ARBA00048741"/>
    </source>
</evidence>
<proteinExistence type="inferred from homology"/>
<comment type="caution">
    <text evidence="11">The sequence shown here is derived from an EMBL/GenBank/DDBJ whole genome shotgun (WGS) entry which is preliminary data.</text>
</comment>
<dbReference type="PROSITE" id="PS51278">
    <property type="entry name" value="GATASE_TYPE_2"/>
    <property type="match status" value="1"/>
</dbReference>
<keyword evidence="6" id="KW-0028">Amino-acid biosynthesis</keyword>
<dbReference type="EMBL" id="WVIC01000042">
    <property type="protein sequence ID" value="NCJ08143.1"/>
    <property type="molecule type" value="Genomic_DNA"/>
</dbReference>
<evidence type="ECO:0000313" key="11">
    <source>
        <dbReference type="EMBL" id="NCJ08143.1"/>
    </source>
</evidence>
<evidence type="ECO:0000256" key="4">
    <source>
        <dbReference type="ARBA" id="ARBA00022741"/>
    </source>
</evidence>
<dbReference type="InterPro" id="IPR014729">
    <property type="entry name" value="Rossmann-like_a/b/a_fold"/>
</dbReference>
<dbReference type="InterPro" id="IPR051786">
    <property type="entry name" value="ASN_synthetase/amidase"/>
</dbReference>
<organism evidence="11 12">
    <name type="scientific">Petrachloros mirabilis ULC683</name>
    <dbReference type="NCBI Taxonomy" id="2781853"/>
    <lineage>
        <taxon>Bacteria</taxon>
        <taxon>Bacillati</taxon>
        <taxon>Cyanobacteriota</taxon>
        <taxon>Cyanophyceae</taxon>
        <taxon>Synechococcales</taxon>
        <taxon>Petrachlorosaceae</taxon>
        <taxon>Petrachloros</taxon>
        <taxon>Petrachloros mirabilis</taxon>
    </lineage>
</organism>
<dbReference type="NCBIfam" id="TIGR01536">
    <property type="entry name" value="asn_synth_AEB"/>
    <property type="match status" value="1"/>
</dbReference>
<evidence type="ECO:0000256" key="5">
    <source>
        <dbReference type="ARBA" id="ARBA00022840"/>
    </source>
</evidence>
<feature type="binding site" evidence="9">
    <location>
        <position position="100"/>
    </location>
    <ligand>
        <name>L-glutamine</name>
        <dbReference type="ChEBI" id="CHEBI:58359"/>
    </ligand>
</feature>
<keyword evidence="7" id="KW-0315">Glutamine amidotransferase</keyword>